<accession>A0A9N9RVH2</accession>
<dbReference type="Gene3D" id="3.40.50.10540">
    <property type="entry name" value="Crotonobetainyl-coa:carnitine coa-transferase, domain 1"/>
    <property type="match status" value="1"/>
</dbReference>
<comment type="similarity">
    <text evidence="1">Belongs to the CoA-transferase III family.</text>
</comment>
<evidence type="ECO:0000256" key="1">
    <source>
        <dbReference type="ARBA" id="ARBA00008383"/>
    </source>
</evidence>
<protein>
    <submittedName>
        <fullName evidence="3">Uncharacterized protein</fullName>
    </submittedName>
</protein>
<dbReference type="InterPro" id="IPR050483">
    <property type="entry name" value="CoA-transferase_III_domain"/>
</dbReference>
<dbReference type="Pfam" id="PF02515">
    <property type="entry name" value="CoA_transf_3"/>
    <property type="match status" value="1"/>
</dbReference>
<dbReference type="EMBL" id="OU895878">
    <property type="protein sequence ID" value="CAG9804278.1"/>
    <property type="molecule type" value="Genomic_DNA"/>
</dbReference>
<reference evidence="3" key="2">
    <citation type="submission" date="2022-10" db="EMBL/GenBank/DDBJ databases">
        <authorList>
            <consortium name="ENA_rothamsted_submissions"/>
            <consortium name="culmorum"/>
            <person name="King R."/>
        </authorList>
    </citation>
    <scope>NUCLEOTIDE SEQUENCE</scope>
</reference>
<dbReference type="GO" id="GO:0047369">
    <property type="term" value="F:succinate-hydroxymethylglutarate CoA-transferase activity"/>
    <property type="evidence" value="ECO:0007669"/>
    <property type="project" value="TreeGrafter"/>
</dbReference>
<gene>
    <name evidence="3" type="ORF">CHIRRI_LOCUS7169</name>
</gene>
<evidence type="ECO:0000313" key="3">
    <source>
        <dbReference type="EMBL" id="CAG9804278.1"/>
    </source>
</evidence>
<dbReference type="OrthoDB" id="5863171at2759"/>
<evidence type="ECO:0000256" key="2">
    <source>
        <dbReference type="ARBA" id="ARBA00022679"/>
    </source>
</evidence>
<dbReference type="GO" id="GO:0005739">
    <property type="term" value="C:mitochondrion"/>
    <property type="evidence" value="ECO:0007669"/>
    <property type="project" value="TreeGrafter"/>
</dbReference>
<organism evidence="3 4">
    <name type="scientific">Chironomus riparius</name>
    <dbReference type="NCBI Taxonomy" id="315576"/>
    <lineage>
        <taxon>Eukaryota</taxon>
        <taxon>Metazoa</taxon>
        <taxon>Ecdysozoa</taxon>
        <taxon>Arthropoda</taxon>
        <taxon>Hexapoda</taxon>
        <taxon>Insecta</taxon>
        <taxon>Pterygota</taxon>
        <taxon>Neoptera</taxon>
        <taxon>Endopterygota</taxon>
        <taxon>Diptera</taxon>
        <taxon>Nematocera</taxon>
        <taxon>Chironomoidea</taxon>
        <taxon>Chironomidae</taxon>
        <taxon>Chironominae</taxon>
        <taxon>Chironomus</taxon>
    </lineage>
</organism>
<dbReference type="InterPro" id="IPR023606">
    <property type="entry name" value="CoA-Trfase_III_dom_1_sf"/>
</dbReference>
<sequence length="415" mass="45862">MVVTKLIQITNLSVRHYSTPSFPLKGIRILDLSRIIAGPYCSMVLSDLGAEVIKVEKPFSGDESRKWGPPFLKNSSDSVYFMACNRNKLSICVDLKKGKDVLYDLAKKSDVILENYLPGKLDKISLGYEVIKKINPSIIYCSITGFGSKGPYHNRGGYDVIAASMGGLINITGDQNSPSKVGVAITDICTGLYAHGAILAALYHRNNTGSGQKIEVDLFSTQIACLINIASNYLNASIEGTRYGTEHASIVPYASFKTKDGFFTIGTGSDSQFTELCGCLHVEHLAKDEKFVSNSDRVKNRNELSKILKDIFIKEANDHWSKTFKNASFPFGPVNNMKSVFDDDHTKQIDIVKTLQHKEAGDVRVVGPNVVYSNSRNEAYLAPPVLGQHTFEILKNVLNYDDDKIKTLQSKKIIQ</sequence>
<keyword evidence="4" id="KW-1185">Reference proteome</keyword>
<keyword evidence="2" id="KW-0808">Transferase</keyword>
<reference evidence="3" key="1">
    <citation type="submission" date="2022-01" db="EMBL/GenBank/DDBJ databases">
        <authorList>
            <person name="King R."/>
        </authorList>
    </citation>
    <scope>NUCLEOTIDE SEQUENCE</scope>
</reference>
<proteinExistence type="inferred from homology"/>
<dbReference type="AlphaFoldDB" id="A0A9N9RVH2"/>
<evidence type="ECO:0000313" key="4">
    <source>
        <dbReference type="Proteomes" id="UP001153620"/>
    </source>
</evidence>
<dbReference type="PANTHER" id="PTHR48207:SF3">
    <property type="entry name" value="SUCCINATE--HYDROXYMETHYLGLUTARATE COA-TRANSFERASE"/>
    <property type="match status" value="1"/>
</dbReference>
<name>A0A9N9RVH2_9DIPT</name>
<dbReference type="InterPro" id="IPR003673">
    <property type="entry name" value="CoA-Trfase_fam_III"/>
</dbReference>
<dbReference type="InterPro" id="IPR044855">
    <property type="entry name" value="CoA-Trfase_III_dom3_sf"/>
</dbReference>
<dbReference type="Gene3D" id="3.30.1540.10">
    <property type="entry name" value="formyl-coa transferase, domain 3"/>
    <property type="match status" value="1"/>
</dbReference>
<dbReference type="SUPFAM" id="SSF89796">
    <property type="entry name" value="CoA-transferase family III (CaiB/BaiF)"/>
    <property type="match status" value="1"/>
</dbReference>
<dbReference type="PANTHER" id="PTHR48207">
    <property type="entry name" value="SUCCINATE--HYDROXYMETHYLGLUTARATE COA-TRANSFERASE"/>
    <property type="match status" value="1"/>
</dbReference>
<dbReference type="Proteomes" id="UP001153620">
    <property type="component" value="Chromosome 2"/>
</dbReference>